<dbReference type="KEGG" id="dog:HP555_05755"/>
<organism evidence="3 4">
    <name type="scientific">Desulfobulbus oligotrophicus</name>
    <dbReference type="NCBI Taxonomy" id="1909699"/>
    <lineage>
        <taxon>Bacteria</taxon>
        <taxon>Pseudomonadati</taxon>
        <taxon>Thermodesulfobacteriota</taxon>
        <taxon>Desulfobulbia</taxon>
        <taxon>Desulfobulbales</taxon>
        <taxon>Desulfobulbaceae</taxon>
        <taxon>Desulfobulbus</taxon>
    </lineage>
</organism>
<dbReference type="GO" id="GO:0005886">
    <property type="term" value="C:plasma membrane"/>
    <property type="evidence" value="ECO:0007669"/>
    <property type="project" value="TreeGrafter"/>
</dbReference>
<dbReference type="EMBL" id="CP054140">
    <property type="protein sequence ID" value="QQG65403.1"/>
    <property type="molecule type" value="Genomic_DNA"/>
</dbReference>
<sequence>MGKVFNALQRANETVDSSVEEVAMVPSEPQAVTKVEPVIASPSPRKEISEHEAAQLGKWDDRLTLAAVTTGPVAESIRALRTRILFPSSGKVPRTLLVTSASPGEGKSFICANLGISLAQGVDNFCLLVDCDLRKPTQHTLFGIPNVMGLSDYLQHKKQIPELLQPSGIEKFSIFPAGPRSVNPAELLSSAAMARLVDELSHRYEDRIVLFDSPPLHAASETSVLAQHVDGVVIVVRYGAARREYIKALADAIGREKILGVVFNAYRATVLDYKVFGYYEYQKDYYGEQG</sequence>
<keyword evidence="1" id="KW-0547">Nucleotide-binding</keyword>
<accession>A0A7T6AQC8</accession>
<evidence type="ECO:0000313" key="4">
    <source>
        <dbReference type="Proteomes" id="UP000596092"/>
    </source>
</evidence>
<evidence type="ECO:0000313" key="3">
    <source>
        <dbReference type="EMBL" id="QQG65403.1"/>
    </source>
</evidence>
<keyword evidence="3" id="KW-0418">Kinase</keyword>
<dbReference type="NCBIfam" id="TIGR01007">
    <property type="entry name" value="eps_fam"/>
    <property type="match status" value="1"/>
</dbReference>
<name>A0A7T6AQC8_9BACT</name>
<gene>
    <name evidence="3" type="ORF">HP555_05755</name>
</gene>
<keyword evidence="3" id="KW-0808">Transferase</keyword>
<protein>
    <submittedName>
        <fullName evidence="3">CpsD/CapB family tyrosine-protein kinase</fullName>
    </submittedName>
</protein>
<dbReference type="GO" id="GO:0004713">
    <property type="term" value="F:protein tyrosine kinase activity"/>
    <property type="evidence" value="ECO:0007669"/>
    <property type="project" value="TreeGrafter"/>
</dbReference>
<dbReference type="InterPro" id="IPR005702">
    <property type="entry name" value="Wzc-like_C"/>
</dbReference>
<dbReference type="InterPro" id="IPR050445">
    <property type="entry name" value="Bact_polysacc_biosynth/exp"/>
</dbReference>
<dbReference type="Gene3D" id="3.40.50.300">
    <property type="entry name" value="P-loop containing nucleotide triphosphate hydrolases"/>
    <property type="match status" value="1"/>
</dbReference>
<evidence type="ECO:0000256" key="1">
    <source>
        <dbReference type="ARBA" id="ARBA00022741"/>
    </source>
</evidence>
<reference evidence="3 4" key="1">
    <citation type="submission" date="2020-05" db="EMBL/GenBank/DDBJ databases">
        <title>Complete genome of Desulfobulbus oligotrophicus.</title>
        <authorList>
            <person name="Podar M."/>
        </authorList>
    </citation>
    <scope>NUCLEOTIDE SEQUENCE [LARGE SCALE GENOMIC DNA]</scope>
    <source>
        <strain evidence="3 4">Prop6</strain>
    </source>
</reference>
<keyword evidence="2" id="KW-0067">ATP-binding</keyword>
<evidence type="ECO:0000256" key="2">
    <source>
        <dbReference type="ARBA" id="ARBA00022840"/>
    </source>
</evidence>
<dbReference type="SUPFAM" id="SSF52540">
    <property type="entry name" value="P-loop containing nucleoside triphosphate hydrolases"/>
    <property type="match status" value="1"/>
</dbReference>
<dbReference type="Proteomes" id="UP000596092">
    <property type="component" value="Chromosome"/>
</dbReference>
<dbReference type="PANTHER" id="PTHR32309:SF13">
    <property type="entry name" value="FERRIC ENTEROBACTIN TRANSPORT PROTEIN FEPE"/>
    <property type="match status" value="1"/>
</dbReference>
<dbReference type="CDD" id="cd05387">
    <property type="entry name" value="BY-kinase"/>
    <property type="match status" value="1"/>
</dbReference>
<dbReference type="InterPro" id="IPR027417">
    <property type="entry name" value="P-loop_NTPase"/>
</dbReference>
<proteinExistence type="predicted"/>
<dbReference type="GO" id="GO:0005524">
    <property type="term" value="F:ATP binding"/>
    <property type="evidence" value="ECO:0007669"/>
    <property type="project" value="UniProtKB-KW"/>
</dbReference>
<dbReference type="PANTHER" id="PTHR32309">
    <property type="entry name" value="TYROSINE-PROTEIN KINASE"/>
    <property type="match status" value="1"/>
</dbReference>
<keyword evidence="4" id="KW-1185">Reference proteome</keyword>
<dbReference type="AlphaFoldDB" id="A0A7T6AQC8"/>